<dbReference type="PANTHER" id="PTHR10516">
    <property type="entry name" value="PEPTIDYL-PROLYL CIS-TRANS ISOMERASE"/>
    <property type="match status" value="1"/>
</dbReference>
<evidence type="ECO:0000256" key="1">
    <source>
        <dbReference type="ARBA" id="ARBA00000971"/>
    </source>
</evidence>
<gene>
    <name evidence="8" type="ORF">NUU61_005514</name>
</gene>
<dbReference type="RefSeq" id="XP_056511709.1">
    <property type="nucleotide sequence ID" value="XM_056656096.1"/>
</dbReference>
<evidence type="ECO:0000256" key="5">
    <source>
        <dbReference type="ARBA" id="ARBA00038106"/>
    </source>
</evidence>
<evidence type="ECO:0000256" key="4">
    <source>
        <dbReference type="ARBA" id="ARBA00023235"/>
    </source>
</evidence>
<name>A0A9W9F9P1_9EURO</name>
<dbReference type="OrthoDB" id="1902587at2759"/>
<dbReference type="PROSITE" id="PS50059">
    <property type="entry name" value="FKBP_PPIASE"/>
    <property type="match status" value="1"/>
</dbReference>
<accession>A0A9W9F9P1</accession>
<reference evidence="8" key="1">
    <citation type="submission" date="2022-11" db="EMBL/GenBank/DDBJ databases">
        <authorList>
            <person name="Petersen C."/>
        </authorList>
    </citation>
    <scope>NUCLEOTIDE SEQUENCE</scope>
    <source>
        <strain evidence="8">IBT 34128</strain>
    </source>
</reference>
<dbReference type="EC" id="5.2.1.8" evidence="6"/>
<dbReference type="InterPro" id="IPR050689">
    <property type="entry name" value="FKBP-type_PPIase"/>
</dbReference>
<organism evidence="8 9">
    <name type="scientific">Penicillium alfredii</name>
    <dbReference type="NCBI Taxonomy" id="1506179"/>
    <lineage>
        <taxon>Eukaryota</taxon>
        <taxon>Fungi</taxon>
        <taxon>Dikarya</taxon>
        <taxon>Ascomycota</taxon>
        <taxon>Pezizomycotina</taxon>
        <taxon>Eurotiomycetes</taxon>
        <taxon>Eurotiomycetidae</taxon>
        <taxon>Eurotiales</taxon>
        <taxon>Aspergillaceae</taxon>
        <taxon>Penicillium</taxon>
    </lineage>
</organism>
<evidence type="ECO:0000313" key="8">
    <source>
        <dbReference type="EMBL" id="KAJ5096158.1"/>
    </source>
</evidence>
<dbReference type="GO" id="GO:0003755">
    <property type="term" value="F:peptidyl-prolyl cis-trans isomerase activity"/>
    <property type="evidence" value="ECO:0007669"/>
    <property type="project" value="UniProtKB-KW"/>
</dbReference>
<dbReference type="FunFam" id="3.10.50.40:FF:000025">
    <property type="entry name" value="Peptidylprolyl isomerase"/>
    <property type="match status" value="1"/>
</dbReference>
<protein>
    <recommendedName>
        <fullName evidence="6">peptidylprolyl isomerase</fullName>
        <ecNumber evidence="6">5.2.1.8</ecNumber>
    </recommendedName>
</protein>
<evidence type="ECO:0000256" key="2">
    <source>
        <dbReference type="ARBA" id="ARBA00002388"/>
    </source>
</evidence>
<keyword evidence="9" id="KW-1185">Reference proteome</keyword>
<dbReference type="Gene3D" id="3.10.50.40">
    <property type="match status" value="1"/>
</dbReference>
<evidence type="ECO:0000259" key="7">
    <source>
        <dbReference type="PROSITE" id="PS50059"/>
    </source>
</evidence>
<dbReference type="PANTHER" id="PTHR10516:SF443">
    <property type="entry name" value="FK506-BINDING PROTEIN 59-RELATED"/>
    <property type="match status" value="1"/>
</dbReference>
<reference evidence="8" key="2">
    <citation type="journal article" date="2023" name="IMA Fungus">
        <title>Comparative genomic study of the Penicillium genus elucidates a diverse pangenome and 15 lateral gene transfer events.</title>
        <authorList>
            <person name="Petersen C."/>
            <person name="Sorensen T."/>
            <person name="Nielsen M.R."/>
            <person name="Sondergaard T.E."/>
            <person name="Sorensen J.L."/>
            <person name="Fitzpatrick D.A."/>
            <person name="Frisvad J.C."/>
            <person name="Nielsen K.L."/>
        </authorList>
    </citation>
    <scope>NUCLEOTIDE SEQUENCE</scope>
    <source>
        <strain evidence="8">IBT 34128</strain>
    </source>
</reference>
<dbReference type="SUPFAM" id="SSF54534">
    <property type="entry name" value="FKBP-like"/>
    <property type="match status" value="1"/>
</dbReference>
<evidence type="ECO:0000256" key="6">
    <source>
        <dbReference type="PROSITE-ProRule" id="PRU00277"/>
    </source>
</evidence>
<comment type="caution">
    <text evidence="8">The sequence shown here is derived from an EMBL/GenBank/DDBJ whole genome shotgun (WGS) entry which is preliminary data.</text>
</comment>
<dbReference type="GO" id="GO:0005737">
    <property type="term" value="C:cytoplasm"/>
    <property type="evidence" value="ECO:0007669"/>
    <property type="project" value="TreeGrafter"/>
</dbReference>
<dbReference type="GeneID" id="81395264"/>
<keyword evidence="4 6" id="KW-0413">Isomerase</keyword>
<dbReference type="Pfam" id="PF00254">
    <property type="entry name" value="FKBP_C"/>
    <property type="match status" value="1"/>
</dbReference>
<dbReference type="EMBL" id="JAPMSZ010000007">
    <property type="protein sequence ID" value="KAJ5096158.1"/>
    <property type="molecule type" value="Genomic_DNA"/>
</dbReference>
<proteinExistence type="inferred from homology"/>
<feature type="domain" description="PPIase FKBP-type" evidence="7">
    <location>
        <begin position="20"/>
        <end position="118"/>
    </location>
</feature>
<dbReference type="InterPro" id="IPR046357">
    <property type="entry name" value="PPIase_dom_sf"/>
</dbReference>
<comment type="function">
    <text evidence="2">PPIases accelerate the folding of proteins. It catalyzes the cis-trans isomerization of proline imidic peptide bonds in oligopeptides.</text>
</comment>
<comment type="catalytic activity">
    <reaction evidence="1 6">
        <text>[protein]-peptidylproline (omega=180) = [protein]-peptidylproline (omega=0)</text>
        <dbReference type="Rhea" id="RHEA:16237"/>
        <dbReference type="Rhea" id="RHEA-COMP:10747"/>
        <dbReference type="Rhea" id="RHEA-COMP:10748"/>
        <dbReference type="ChEBI" id="CHEBI:83833"/>
        <dbReference type="ChEBI" id="CHEBI:83834"/>
        <dbReference type="EC" id="5.2.1.8"/>
    </reaction>
</comment>
<dbReference type="Proteomes" id="UP001141434">
    <property type="component" value="Unassembled WGS sequence"/>
</dbReference>
<evidence type="ECO:0000313" key="9">
    <source>
        <dbReference type="Proteomes" id="UP001141434"/>
    </source>
</evidence>
<dbReference type="InterPro" id="IPR001179">
    <property type="entry name" value="PPIase_FKBP_dom"/>
</dbReference>
<comment type="similarity">
    <text evidence="5">Belongs to the FKBP-type PPIase family. FKBP1 subfamily.</text>
</comment>
<evidence type="ECO:0000256" key="3">
    <source>
        <dbReference type="ARBA" id="ARBA00023110"/>
    </source>
</evidence>
<sequence length="122" mass="13001">MGVEKRILTPGNGTDYPKKGENVAIHYTGCLYDQSKPDSHFMGAKFDSSHNPGRGPLATPIGVGRLIKGWDEGVPQMSLGERAILTISSDYGYGPNGFPGLIPPNSPLVFEVELLSINGKSA</sequence>
<keyword evidence="3 6" id="KW-0697">Rotamase</keyword>
<dbReference type="AlphaFoldDB" id="A0A9W9F9P1"/>